<gene>
    <name evidence="2" type="ORF">D2V04_10935</name>
</gene>
<sequence length="223" mass="23477">MATCNRWRLAAVLALAVFTASRAQAQEPPCGSGAQSAVCFGTIEVPDDQRAAFSLAARQAVDALHSGEFAEDLEVFIARHGTDGEHAAAWAAVDPAATIAALKAGIPGQRVATYGGLRGWFLKTFFGNVAYDGSADGPILLNRAALPRSVPSIANTFAHEIAHRAGLRHPHSSGDLATARCEPPYVIGTLVEKHAAGPDWRPDSDDCHLFRSRPAVAMTAQGL</sequence>
<evidence type="ECO:0000256" key="1">
    <source>
        <dbReference type="SAM" id="SignalP"/>
    </source>
</evidence>
<dbReference type="Proteomes" id="UP000285092">
    <property type="component" value="Unassembled WGS sequence"/>
</dbReference>
<feature type="signal peptide" evidence="1">
    <location>
        <begin position="1"/>
        <end position="25"/>
    </location>
</feature>
<accession>A0A418NFL2</accession>
<dbReference type="SUPFAM" id="SSF55486">
    <property type="entry name" value="Metalloproteases ('zincins'), catalytic domain"/>
    <property type="match status" value="1"/>
</dbReference>
<keyword evidence="3" id="KW-1185">Reference proteome</keyword>
<feature type="chain" id="PRO_5019459263" evidence="1">
    <location>
        <begin position="26"/>
        <end position="223"/>
    </location>
</feature>
<organism evidence="2 3">
    <name type="scientific">Pelagerythrobacter aerophilus</name>
    <dbReference type="NCBI Taxonomy" id="2306995"/>
    <lineage>
        <taxon>Bacteria</taxon>
        <taxon>Pseudomonadati</taxon>
        <taxon>Pseudomonadota</taxon>
        <taxon>Alphaproteobacteria</taxon>
        <taxon>Sphingomonadales</taxon>
        <taxon>Erythrobacteraceae</taxon>
        <taxon>Pelagerythrobacter</taxon>
    </lineage>
</organism>
<evidence type="ECO:0000313" key="3">
    <source>
        <dbReference type="Proteomes" id="UP000285092"/>
    </source>
</evidence>
<keyword evidence="1" id="KW-0732">Signal</keyword>
<proteinExistence type="predicted"/>
<dbReference type="EMBL" id="QXFK01000018">
    <property type="protein sequence ID" value="RIV76679.1"/>
    <property type="molecule type" value="Genomic_DNA"/>
</dbReference>
<evidence type="ECO:0000313" key="2">
    <source>
        <dbReference type="EMBL" id="RIV76679.1"/>
    </source>
</evidence>
<protein>
    <submittedName>
        <fullName evidence="2">Uncharacterized protein</fullName>
    </submittedName>
</protein>
<comment type="caution">
    <text evidence="2">The sequence shown here is derived from an EMBL/GenBank/DDBJ whole genome shotgun (WGS) entry which is preliminary data.</text>
</comment>
<reference evidence="2 3" key="1">
    <citation type="submission" date="2018-08" db="EMBL/GenBank/DDBJ databases">
        <title>Altererythrobacter sp.Ery1 and Ery12, the genome sequencing of novel strains in genus Alterythrobacter.</title>
        <authorList>
            <person name="Cheng H."/>
            <person name="Wu Y.-H."/>
            <person name="Fang C."/>
            <person name="Xu X.-W."/>
        </authorList>
    </citation>
    <scope>NUCLEOTIDE SEQUENCE [LARGE SCALE GENOMIC DNA]</scope>
    <source>
        <strain evidence="2 3">Ery1</strain>
    </source>
</reference>
<name>A0A418NFL2_9SPHN</name>
<dbReference type="AlphaFoldDB" id="A0A418NFL2"/>